<dbReference type="RefSeq" id="WP_026945702.1">
    <property type="nucleotide sequence ID" value="NZ_JAHVHP010000001.1"/>
</dbReference>
<proteinExistence type="predicted"/>
<keyword evidence="3" id="KW-1185">Reference proteome</keyword>
<keyword evidence="1" id="KW-0472">Membrane</keyword>
<evidence type="ECO:0000256" key="1">
    <source>
        <dbReference type="SAM" id="Phobius"/>
    </source>
</evidence>
<gene>
    <name evidence="2" type="ORF">KUV23_03895</name>
</gene>
<dbReference type="Proteomes" id="UP000766609">
    <property type="component" value="Unassembled WGS sequence"/>
</dbReference>
<organism evidence="2 3">
    <name type="scientific">Algoriphagus marincola</name>
    <dbReference type="NCBI Taxonomy" id="264027"/>
    <lineage>
        <taxon>Bacteria</taxon>
        <taxon>Pseudomonadati</taxon>
        <taxon>Bacteroidota</taxon>
        <taxon>Cytophagia</taxon>
        <taxon>Cytophagales</taxon>
        <taxon>Cyclobacteriaceae</taxon>
        <taxon>Algoriphagus</taxon>
    </lineage>
</organism>
<evidence type="ECO:0000313" key="3">
    <source>
        <dbReference type="Proteomes" id="UP000766609"/>
    </source>
</evidence>
<sequence length="138" mass="15681">MIRKPFRAAFLLTVIYSLLFTLFAPGVFSGFELLNHPSSFNSQLSSTSEDANVGSSVDVDELKSSAGFLFSWENEVFEQVEESGTDFEDQLKFALAAILACLLSISLGRDQTRFIRYSKNFFEDLTDRLHIFHCVYRL</sequence>
<keyword evidence="1" id="KW-1133">Transmembrane helix</keyword>
<keyword evidence="1" id="KW-0812">Transmembrane</keyword>
<feature type="transmembrane region" description="Helical" evidence="1">
    <location>
        <begin position="91"/>
        <end position="108"/>
    </location>
</feature>
<reference evidence="2 3" key="1">
    <citation type="submission" date="2021-06" db="EMBL/GenBank/DDBJ databases">
        <title>44 bacteria genomes isolated from Dapeng, Shenzhen.</title>
        <authorList>
            <person name="Zheng W."/>
            <person name="Yu S."/>
            <person name="Huang Y."/>
        </authorList>
    </citation>
    <scope>NUCLEOTIDE SEQUENCE [LARGE SCALE GENOMIC DNA]</scope>
    <source>
        <strain evidence="2 3">DP5N14-6</strain>
    </source>
</reference>
<name>A0ABS7N1A5_9BACT</name>
<accession>A0ABS7N1A5</accession>
<evidence type="ECO:0000313" key="2">
    <source>
        <dbReference type="EMBL" id="MBY5950102.1"/>
    </source>
</evidence>
<comment type="caution">
    <text evidence="2">The sequence shown here is derived from an EMBL/GenBank/DDBJ whole genome shotgun (WGS) entry which is preliminary data.</text>
</comment>
<protein>
    <submittedName>
        <fullName evidence="2">Uncharacterized protein</fullName>
    </submittedName>
</protein>
<dbReference type="EMBL" id="JAHVHP010000001">
    <property type="protein sequence ID" value="MBY5950102.1"/>
    <property type="molecule type" value="Genomic_DNA"/>
</dbReference>